<evidence type="ECO:0000313" key="2">
    <source>
        <dbReference type="Proteomes" id="UP000306985"/>
    </source>
</evidence>
<keyword evidence="2" id="KW-1185">Reference proteome</keyword>
<dbReference type="AlphaFoldDB" id="A0A4U6QJ59"/>
<reference evidence="1 2" key="1">
    <citation type="submission" date="2019-05" db="EMBL/GenBank/DDBJ databases">
        <title>Nakamurella sp. N5BH11, whole genome shotgun sequence.</title>
        <authorList>
            <person name="Tuo L."/>
        </authorList>
    </citation>
    <scope>NUCLEOTIDE SEQUENCE [LARGE SCALE GENOMIC DNA]</scope>
    <source>
        <strain evidence="1 2">N5BH11</strain>
    </source>
</reference>
<protein>
    <submittedName>
        <fullName evidence="1">Uncharacterized protein</fullName>
    </submittedName>
</protein>
<dbReference type="Proteomes" id="UP000306985">
    <property type="component" value="Unassembled WGS sequence"/>
</dbReference>
<sequence length="84" mass="8498">MSNVLFADAPVATPVADIRTAPAPRPARAAVAAHRPSAYLRAIDPSFGAPTTGPSAYLRAIDPSLAAPRTGGSAYLRAIAGSAR</sequence>
<gene>
    <name evidence="1" type="ORF">FDO65_00160</name>
</gene>
<name>A0A4U6QJ59_9ACTN</name>
<organism evidence="1 2">
    <name type="scientific">Nakamurella flava</name>
    <dbReference type="NCBI Taxonomy" id="2576308"/>
    <lineage>
        <taxon>Bacteria</taxon>
        <taxon>Bacillati</taxon>
        <taxon>Actinomycetota</taxon>
        <taxon>Actinomycetes</taxon>
        <taxon>Nakamurellales</taxon>
        <taxon>Nakamurellaceae</taxon>
        <taxon>Nakamurella</taxon>
    </lineage>
</organism>
<accession>A0A4U6QJ59</accession>
<dbReference type="EMBL" id="SZZH01000001">
    <property type="protein sequence ID" value="TKV60189.1"/>
    <property type="molecule type" value="Genomic_DNA"/>
</dbReference>
<evidence type="ECO:0000313" key="1">
    <source>
        <dbReference type="EMBL" id="TKV60189.1"/>
    </source>
</evidence>
<proteinExistence type="predicted"/>
<comment type="caution">
    <text evidence="1">The sequence shown here is derived from an EMBL/GenBank/DDBJ whole genome shotgun (WGS) entry which is preliminary data.</text>
</comment>
<dbReference type="RefSeq" id="WP_137447492.1">
    <property type="nucleotide sequence ID" value="NZ_SZZH01000001.1"/>
</dbReference>